<dbReference type="GO" id="GO:0003700">
    <property type="term" value="F:DNA-binding transcription factor activity"/>
    <property type="evidence" value="ECO:0007669"/>
    <property type="project" value="InterPro"/>
</dbReference>
<comment type="caution">
    <text evidence="5">The sequence shown here is derived from an EMBL/GenBank/DDBJ whole genome shotgun (WGS) entry which is preliminary data.</text>
</comment>
<evidence type="ECO:0000256" key="3">
    <source>
        <dbReference type="ARBA" id="ARBA00023163"/>
    </source>
</evidence>
<feature type="domain" description="HTH gntR-type" evidence="4">
    <location>
        <begin position="6"/>
        <end position="76"/>
    </location>
</feature>
<dbReference type="Gene3D" id="1.10.10.10">
    <property type="entry name" value="Winged helix-like DNA-binding domain superfamily/Winged helix DNA-binding domain"/>
    <property type="match status" value="1"/>
</dbReference>
<name>A0A1V5MKN3_UNCT6</name>
<dbReference type="InterPro" id="IPR000524">
    <property type="entry name" value="Tscrpt_reg_HTH_GntR"/>
</dbReference>
<dbReference type="Gene3D" id="3.40.50.2300">
    <property type="match status" value="2"/>
</dbReference>
<dbReference type="CDD" id="cd06267">
    <property type="entry name" value="PBP1_LacI_sugar_binding-like"/>
    <property type="match status" value="1"/>
</dbReference>
<dbReference type="InterPro" id="IPR028082">
    <property type="entry name" value="Peripla_BP_I"/>
</dbReference>
<dbReference type="PROSITE" id="PS50949">
    <property type="entry name" value="HTH_GNTR"/>
    <property type="match status" value="1"/>
</dbReference>
<dbReference type="GO" id="GO:0000976">
    <property type="term" value="F:transcription cis-regulatory region binding"/>
    <property type="evidence" value="ECO:0007669"/>
    <property type="project" value="TreeGrafter"/>
</dbReference>
<sequence>MEKNINKRHKSLWKSVMEDLNGQLDNFKYGDRFYTIADICRKYGVSQITAVKALSELEQQGLVQKIRRRGTIVTARKGSGRLWLIIPGVGGVEKSLYRSVVWMKIYQGLVSQAAKIGFEFCGPISDANLTSLSLSGDKKAGFFVIRNLEPRIKGFLQEYSLPCVLLHPDIEDADTCMVKVNRKRGGFLATEHLAGLGHKRIGLMIGSITSAPYLPRFQGYQQALRRAGLKFDWSLVKETSGFDPAEDSYALDQILAKPDPPTAFFAANYSRALNLLQYCQLRKIRVPENLSIAAYDNFPEMSISQPPLTTIETNLEEVGATGVNLMAALMRGERLQPEVVVETELVVRASARPLKA</sequence>
<evidence type="ECO:0000256" key="1">
    <source>
        <dbReference type="ARBA" id="ARBA00023015"/>
    </source>
</evidence>
<evidence type="ECO:0000313" key="5">
    <source>
        <dbReference type="EMBL" id="OPZ93642.1"/>
    </source>
</evidence>
<dbReference type="InterPro" id="IPR036390">
    <property type="entry name" value="WH_DNA-bd_sf"/>
</dbReference>
<dbReference type="SUPFAM" id="SSF53822">
    <property type="entry name" value="Periplasmic binding protein-like I"/>
    <property type="match status" value="1"/>
</dbReference>
<reference evidence="5" key="1">
    <citation type="submission" date="2017-02" db="EMBL/GenBank/DDBJ databases">
        <title>Delving into the versatile metabolic prowess of the omnipresent phylum Bacteroidetes.</title>
        <authorList>
            <person name="Nobu M.K."/>
            <person name="Mei R."/>
            <person name="Narihiro T."/>
            <person name="Kuroda K."/>
            <person name="Liu W.-T."/>
        </authorList>
    </citation>
    <scope>NUCLEOTIDE SEQUENCE</scope>
    <source>
        <strain evidence="5">ADurb.Bin417</strain>
    </source>
</reference>
<organism evidence="5">
    <name type="scientific">candidate division TA06 bacterium ADurb.Bin417</name>
    <dbReference type="NCBI Taxonomy" id="1852828"/>
    <lineage>
        <taxon>Bacteria</taxon>
        <taxon>Bacteria division TA06</taxon>
    </lineage>
</organism>
<dbReference type="AlphaFoldDB" id="A0A1V5MKN3"/>
<dbReference type="PANTHER" id="PTHR30146">
    <property type="entry name" value="LACI-RELATED TRANSCRIPTIONAL REPRESSOR"/>
    <property type="match status" value="1"/>
</dbReference>
<protein>
    <submittedName>
        <fullName evidence="5">HTH-type transcriptional regulator DegA</fullName>
    </submittedName>
</protein>
<dbReference type="SMART" id="SM00345">
    <property type="entry name" value="HTH_GNTR"/>
    <property type="match status" value="1"/>
</dbReference>
<evidence type="ECO:0000256" key="2">
    <source>
        <dbReference type="ARBA" id="ARBA00023125"/>
    </source>
</evidence>
<dbReference type="SUPFAM" id="SSF46785">
    <property type="entry name" value="Winged helix' DNA-binding domain"/>
    <property type="match status" value="1"/>
</dbReference>
<dbReference type="CDD" id="cd07377">
    <property type="entry name" value="WHTH_GntR"/>
    <property type="match status" value="1"/>
</dbReference>
<keyword evidence="2" id="KW-0238">DNA-binding</keyword>
<evidence type="ECO:0000259" key="4">
    <source>
        <dbReference type="PROSITE" id="PS50949"/>
    </source>
</evidence>
<keyword evidence="3" id="KW-0804">Transcription</keyword>
<dbReference type="PANTHER" id="PTHR30146:SF109">
    <property type="entry name" value="HTH-TYPE TRANSCRIPTIONAL REGULATOR GALS"/>
    <property type="match status" value="1"/>
</dbReference>
<proteinExistence type="predicted"/>
<dbReference type="EMBL" id="MWAK01000014">
    <property type="protein sequence ID" value="OPZ93642.1"/>
    <property type="molecule type" value="Genomic_DNA"/>
</dbReference>
<dbReference type="Proteomes" id="UP000485484">
    <property type="component" value="Unassembled WGS sequence"/>
</dbReference>
<dbReference type="Pfam" id="PF13377">
    <property type="entry name" value="Peripla_BP_3"/>
    <property type="match status" value="1"/>
</dbReference>
<keyword evidence="1" id="KW-0805">Transcription regulation</keyword>
<accession>A0A1V5MKN3</accession>
<dbReference type="InterPro" id="IPR046335">
    <property type="entry name" value="LacI/GalR-like_sensor"/>
</dbReference>
<dbReference type="InterPro" id="IPR036388">
    <property type="entry name" value="WH-like_DNA-bd_sf"/>
</dbReference>
<gene>
    <name evidence="5" type="primary">degA</name>
    <name evidence="5" type="ORF">BWY73_00210</name>
</gene>